<dbReference type="PATRIC" id="fig|396014.3.peg.2777"/>
<accession>Z9JRP3</accession>
<dbReference type="RefSeq" id="WP_198025439.1">
    <property type="nucleotide sequence ID" value="NZ_KK069999.1"/>
</dbReference>
<keyword evidence="1" id="KW-0378">Hydrolase</keyword>
<dbReference type="PANTHER" id="PTHR46470">
    <property type="entry name" value="N-ACYLNEURAMINATE-9-PHOSPHATASE"/>
    <property type="match status" value="1"/>
</dbReference>
<sequence>MTPRALIILLDCGDTIIDEGTEVHGEDGIVLSGAPIPGAVAMVRDIAAAGFRIALVADGRVASFENLLTACGLHDLFETLTCSETVRHEKPSARMFLAALGSLGLRPEDAGRCVMVGNNLARDVAGANRLGITSVHMAWTPRYPREPAAPEERPDRTIAQPSELLPLLLALEAERGGADPAPASPASQARA</sequence>
<dbReference type="STRING" id="396014.BF93_03730"/>
<evidence type="ECO:0000313" key="4">
    <source>
        <dbReference type="Proteomes" id="UP000023067"/>
    </source>
</evidence>
<dbReference type="Gene3D" id="3.40.50.1000">
    <property type="entry name" value="HAD superfamily/HAD-like"/>
    <property type="match status" value="1"/>
</dbReference>
<protein>
    <submittedName>
        <fullName evidence="3">Haloacid dehalogenase</fullName>
    </submittedName>
</protein>
<organism evidence="3 4">
    <name type="scientific">Brachybacterium phenoliresistens</name>
    <dbReference type="NCBI Taxonomy" id="396014"/>
    <lineage>
        <taxon>Bacteria</taxon>
        <taxon>Bacillati</taxon>
        <taxon>Actinomycetota</taxon>
        <taxon>Actinomycetes</taxon>
        <taxon>Micrococcales</taxon>
        <taxon>Dermabacteraceae</taxon>
        <taxon>Brachybacterium</taxon>
    </lineage>
</organism>
<dbReference type="InterPro" id="IPR051400">
    <property type="entry name" value="HAD-like_hydrolase"/>
</dbReference>
<dbReference type="EMBL" id="JDYK01000015">
    <property type="protein sequence ID" value="EWS80476.1"/>
    <property type="molecule type" value="Genomic_DNA"/>
</dbReference>
<evidence type="ECO:0000256" key="1">
    <source>
        <dbReference type="ARBA" id="ARBA00022801"/>
    </source>
</evidence>
<evidence type="ECO:0000256" key="2">
    <source>
        <dbReference type="ARBA" id="ARBA00022842"/>
    </source>
</evidence>
<name>Z9JRP3_9MICO</name>
<comment type="caution">
    <text evidence="3">The sequence shown here is derived from an EMBL/GenBank/DDBJ whole genome shotgun (WGS) entry which is preliminary data.</text>
</comment>
<dbReference type="HOGENOM" id="CLU_100510_0_0_11"/>
<dbReference type="AlphaFoldDB" id="Z9JRP3"/>
<dbReference type="InterPro" id="IPR036412">
    <property type="entry name" value="HAD-like_sf"/>
</dbReference>
<keyword evidence="2" id="KW-0460">Magnesium</keyword>
<dbReference type="Pfam" id="PF00702">
    <property type="entry name" value="Hydrolase"/>
    <property type="match status" value="1"/>
</dbReference>
<reference evidence="3 4" key="1">
    <citation type="submission" date="2014-02" db="EMBL/GenBank/DDBJ databases">
        <title>Genome sequence of Brachybacterium phenoliresistens strain W13A50.</title>
        <authorList>
            <person name="Wang X."/>
        </authorList>
    </citation>
    <scope>NUCLEOTIDE SEQUENCE [LARGE SCALE GENOMIC DNA]</scope>
    <source>
        <strain evidence="3 4">W13A50</strain>
    </source>
</reference>
<gene>
    <name evidence="3" type="ORF">BF93_03730</name>
</gene>
<dbReference type="GO" id="GO:0016787">
    <property type="term" value="F:hydrolase activity"/>
    <property type="evidence" value="ECO:0007669"/>
    <property type="project" value="UniProtKB-KW"/>
</dbReference>
<proteinExistence type="predicted"/>
<dbReference type="eggNOG" id="COG1011">
    <property type="taxonomic scope" value="Bacteria"/>
</dbReference>
<evidence type="ECO:0000313" key="3">
    <source>
        <dbReference type="EMBL" id="EWS80476.1"/>
    </source>
</evidence>
<dbReference type="SUPFAM" id="SSF56784">
    <property type="entry name" value="HAD-like"/>
    <property type="match status" value="1"/>
</dbReference>
<dbReference type="InterPro" id="IPR023214">
    <property type="entry name" value="HAD_sf"/>
</dbReference>
<keyword evidence="4" id="KW-1185">Reference proteome</keyword>
<dbReference type="Proteomes" id="UP000023067">
    <property type="component" value="Unassembled WGS sequence"/>
</dbReference>